<gene>
    <name evidence="2" type="ORF">DD237_004667</name>
</gene>
<organism evidence="2 3">
    <name type="scientific">Peronospora effusa</name>
    <dbReference type="NCBI Taxonomy" id="542832"/>
    <lineage>
        <taxon>Eukaryota</taxon>
        <taxon>Sar</taxon>
        <taxon>Stramenopiles</taxon>
        <taxon>Oomycota</taxon>
        <taxon>Peronosporomycetes</taxon>
        <taxon>Peronosporales</taxon>
        <taxon>Peronosporaceae</taxon>
        <taxon>Peronospora</taxon>
    </lineage>
</organism>
<feature type="compositionally biased region" description="Acidic residues" evidence="1">
    <location>
        <begin position="9"/>
        <end position="19"/>
    </location>
</feature>
<feature type="compositionally biased region" description="Polar residues" evidence="1">
    <location>
        <begin position="22"/>
        <end position="39"/>
    </location>
</feature>
<feature type="compositionally biased region" description="Basic residues" evidence="1">
    <location>
        <begin position="201"/>
        <end position="210"/>
    </location>
</feature>
<feature type="compositionally biased region" description="Polar residues" evidence="1">
    <location>
        <begin position="515"/>
        <end position="536"/>
    </location>
</feature>
<proteinExistence type="predicted"/>
<dbReference type="VEuPathDB" id="FungiDB:DD237_004667"/>
<dbReference type="InterPro" id="IPR011990">
    <property type="entry name" value="TPR-like_helical_dom_sf"/>
</dbReference>
<dbReference type="AlphaFoldDB" id="A0A425CHI3"/>
<dbReference type="PANTHER" id="PTHR44200:SF1">
    <property type="entry name" value="DNAJ HOMOLOG SUBFAMILY C MEMBER 7"/>
    <property type="match status" value="1"/>
</dbReference>
<feature type="compositionally biased region" description="Polar residues" evidence="1">
    <location>
        <begin position="64"/>
        <end position="73"/>
    </location>
</feature>
<feature type="compositionally biased region" description="Polar residues" evidence="1">
    <location>
        <begin position="212"/>
        <end position="221"/>
    </location>
</feature>
<feature type="region of interest" description="Disordered" evidence="1">
    <location>
        <begin position="1"/>
        <end position="96"/>
    </location>
</feature>
<dbReference type="InterPro" id="IPR019734">
    <property type="entry name" value="TPR_rpt"/>
</dbReference>
<evidence type="ECO:0000256" key="1">
    <source>
        <dbReference type="SAM" id="MobiDB-lite"/>
    </source>
</evidence>
<feature type="compositionally biased region" description="Polar residues" evidence="1">
    <location>
        <begin position="750"/>
        <end position="827"/>
    </location>
</feature>
<dbReference type="SUPFAM" id="SSF48452">
    <property type="entry name" value="TPR-like"/>
    <property type="match status" value="1"/>
</dbReference>
<feature type="region of interest" description="Disordered" evidence="1">
    <location>
        <begin position="356"/>
        <end position="386"/>
    </location>
</feature>
<evidence type="ECO:0000313" key="2">
    <source>
        <dbReference type="EMBL" id="RQM16465.1"/>
    </source>
</evidence>
<sequence length="1066" mass="115818">MVKLVEYADSSDDALDNDSNDGSQWSSFGEIPSSPSDSFSYPMESLDSEDEDEDDAASRASLDISGSATSSMGTDDLNPDNDMDEKSLEEEEEEENCNFDKFDNFDNHETVKNVKNKQNDEVCYAWKELQTAFEINAFKKRGVDTLYRGDEPMVLDEKTEKQQQVTQHDEVKINSTHLHVETEASSFPAFFTPGIAKPKTIRSQRRKMPTKTHPTGVSPQFSTLFTGKEQQQDLMDTDLFLMQNVEPSTEKYTKIQQVNGHQPLQMETPTVSLGAKQTEAKTPGFTFGKPGAAAFGESGDDTHMRSPSPKRTAAAASFVPIEGGFTLGQSGKTPKPYKFCNFGNSGSEAAIFSAKTTSSTTNDGDNACMRSPSAHEKPASQKPTTGKFLFGQAYKNRKPFFFSRKKRNESLDSTESVFTPSRAPPTGVSGVLCGTSKDPVSDTSSGSFGANRASTAASTFFSTGVVGPNMQHRNSDRRKKKGSSCSTFAPILERTSSKSQFFASSSTIGSSISQPATATSQQSNTMFASGESSERPSNMASAVPFIKSFVTSTGGPGAFKNPNAKTVPEAFPNTDLFTFRTDGSGSASSSAAPTMSGVPGQVSRDEAVFCDLFAFGGAKTNMPTKGATFHFPADNISSVTVGSFQIGCHDARKNPRVRTRKSGLFTHKNSLRKDAKVDAAEPEPSPRFGSASSSTPSLFSIYHRRTRKNARLGNCERSFPADQSVKRTFQCDWSSPPSDGQLHSHAVKPTATTGFGSSIGATSASNNGLGVKTAQQQDQSNDPGVLSSHPQQAISSTSQPQNSNHSSIFRRNGSRKSTQIQQTNNGAGSRRILRAALRSVGVSGDRTGSAPPTMTNHDEGDAEMDSDDKQDWFELKRLGGVAYSSKQYEDAAEYYRQSIELLESLSDEDTVINTAEMRANKAKLHANRAASLMMLMQIAEAQRECRRSIEADATYARAYLRLGRIQVLLGDAANAQANTDTARHLMEGLDNKVSSGDEADYASLTKMEANIKKLTTLQGEIKWYVDCEDFEQALVQANLALALAPYSRKLQVEKAHILLRQQYVFI</sequence>
<protein>
    <submittedName>
        <fullName evidence="2">Uncharacterized protein</fullName>
    </submittedName>
</protein>
<feature type="region of interest" description="Disordered" evidence="1">
    <location>
        <begin position="411"/>
        <end position="435"/>
    </location>
</feature>
<dbReference type="PANTHER" id="PTHR44200">
    <property type="entry name" value="DNAJ HOMOLOG SUBFAMILY C MEMBER 7"/>
    <property type="match status" value="1"/>
</dbReference>
<feature type="region of interest" description="Disordered" evidence="1">
    <location>
        <begin position="463"/>
        <end position="485"/>
    </location>
</feature>
<dbReference type="InterPro" id="IPR052758">
    <property type="entry name" value="SRC_co-chaperone"/>
</dbReference>
<dbReference type="Gene3D" id="1.25.40.10">
    <property type="entry name" value="Tetratricopeptide repeat domain"/>
    <property type="match status" value="1"/>
</dbReference>
<reference evidence="2 3" key="1">
    <citation type="submission" date="2018-06" db="EMBL/GenBank/DDBJ databases">
        <title>Comparative genomics of downy mildews reveals potential adaptations to biotrophy.</title>
        <authorList>
            <person name="Fletcher K."/>
            <person name="Klosterman S.J."/>
            <person name="Derevnina L."/>
            <person name="Martin F."/>
            <person name="Koike S."/>
            <person name="Reyes Chin-Wo S."/>
            <person name="Mou B."/>
            <person name="Michelmore R."/>
        </authorList>
    </citation>
    <scope>NUCLEOTIDE SEQUENCE [LARGE SCALE GENOMIC DNA]</scope>
    <source>
        <strain evidence="2 3">R13</strain>
    </source>
</reference>
<feature type="region of interest" description="Disordered" evidence="1">
    <location>
        <begin position="509"/>
        <end position="536"/>
    </location>
</feature>
<feature type="compositionally biased region" description="Acidic residues" evidence="1">
    <location>
        <begin position="77"/>
        <end position="96"/>
    </location>
</feature>
<feature type="region of interest" description="Disordered" evidence="1">
    <location>
        <begin position="730"/>
        <end position="865"/>
    </location>
</feature>
<dbReference type="SMART" id="SM00028">
    <property type="entry name" value="TPR"/>
    <property type="match status" value="3"/>
</dbReference>
<evidence type="ECO:0000313" key="3">
    <source>
        <dbReference type="Proteomes" id="UP000286097"/>
    </source>
</evidence>
<feature type="region of interest" description="Disordered" evidence="1">
    <location>
        <begin position="664"/>
        <end position="696"/>
    </location>
</feature>
<feature type="compositionally biased region" description="Acidic residues" evidence="1">
    <location>
        <begin position="46"/>
        <end position="55"/>
    </location>
</feature>
<accession>A0A425CHI3</accession>
<feature type="region of interest" description="Disordered" evidence="1">
    <location>
        <begin position="201"/>
        <end position="221"/>
    </location>
</feature>
<name>A0A425CHI3_9STRA</name>
<dbReference type="EMBL" id="QKXF01000116">
    <property type="protein sequence ID" value="RQM16465.1"/>
    <property type="molecule type" value="Genomic_DNA"/>
</dbReference>
<dbReference type="Proteomes" id="UP000286097">
    <property type="component" value="Unassembled WGS sequence"/>
</dbReference>
<comment type="caution">
    <text evidence="2">The sequence shown here is derived from an EMBL/GenBank/DDBJ whole genome shotgun (WGS) entry which is preliminary data.</text>
</comment>